<sequence length="105" mass="11912">MEYNRCSSCIPGLGALTGYYHSGQLSPAAPNLEYKRCSSCIPGLGALTGYYQLGQLNPGPGGNPITAYIFWTTLFSWIPGERDHHRTPRELYQWFPREPDHHQIW</sequence>
<dbReference type="EMBL" id="CP092869">
    <property type="protein sequence ID" value="UYV69675.1"/>
    <property type="molecule type" value="Genomic_DNA"/>
</dbReference>
<evidence type="ECO:0000313" key="1">
    <source>
        <dbReference type="EMBL" id="UYV69675.1"/>
    </source>
</evidence>
<proteinExistence type="predicted"/>
<keyword evidence="2" id="KW-1185">Reference proteome</keyword>
<accession>A0ABY6KRE1</accession>
<reference evidence="1 2" key="1">
    <citation type="submission" date="2022-01" db="EMBL/GenBank/DDBJ databases">
        <title>A chromosomal length assembly of Cordylochernes scorpioides.</title>
        <authorList>
            <person name="Zeh D."/>
            <person name="Zeh J."/>
        </authorList>
    </citation>
    <scope>NUCLEOTIDE SEQUENCE [LARGE SCALE GENOMIC DNA]</scope>
    <source>
        <strain evidence="1">IN4F17</strain>
        <tissue evidence="1">Whole Body</tissue>
    </source>
</reference>
<name>A0ABY6KRE1_9ARAC</name>
<evidence type="ECO:0000313" key="2">
    <source>
        <dbReference type="Proteomes" id="UP001235939"/>
    </source>
</evidence>
<protein>
    <submittedName>
        <fullName evidence="1">Uncharacterized protein</fullName>
    </submittedName>
</protein>
<gene>
    <name evidence="1" type="ORF">LAZ67_7000176</name>
</gene>
<organism evidence="1 2">
    <name type="scientific">Cordylochernes scorpioides</name>
    <dbReference type="NCBI Taxonomy" id="51811"/>
    <lineage>
        <taxon>Eukaryota</taxon>
        <taxon>Metazoa</taxon>
        <taxon>Ecdysozoa</taxon>
        <taxon>Arthropoda</taxon>
        <taxon>Chelicerata</taxon>
        <taxon>Arachnida</taxon>
        <taxon>Pseudoscorpiones</taxon>
        <taxon>Cheliferoidea</taxon>
        <taxon>Chernetidae</taxon>
        <taxon>Cordylochernes</taxon>
    </lineage>
</organism>
<dbReference type="Proteomes" id="UP001235939">
    <property type="component" value="Chromosome 07"/>
</dbReference>